<proteinExistence type="predicted"/>
<reference evidence="2" key="1">
    <citation type="journal article" date="2020" name="Nature">
        <title>Giant virus diversity and host interactions through global metagenomics.</title>
        <authorList>
            <person name="Schulz F."/>
            <person name="Roux S."/>
            <person name="Paez-Espino D."/>
            <person name="Jungbluth S."/>
            <person name="Walsh D.A."/>
            <person name="Denef V.J."/>
            <person name="McMahon K.D."/>
            <person name="Konstantinidis K.T."/>
            <person name="Eloe-Fadrosh E.A."/>
            <person name="Kyrpides N.C."/>
            <person name="Woyke T."/>
        </authorList>
    </citation>
    <scope>NUCLEOTIDE SEQUENCE</scope>
    <source>
        <strain evidence="2">GVMAG-M-3300023174-104</strain>
    </source>
</reference>
<evidence type="ECO:0000256" key="1">
    <source>
        <dbReference type="SAM" id="MobiDB-lite"/>
    </source>
</evidence>
<accession>A0A6C0D2G1</accession>
<feature type="compositionally biased region" description="Basic residues" evidence="1">
    <location>
        <begin position="130"/>
        <end position="140"/>
    </location>
</feature>
<evidence type="ECO:0000313" key="2">
    <source>
        <dbReference type="EMBL" id="QHT09885.1"/>
    </source>
</evidence>
<protein>
    <submittedName>
        <fullName evidence="2">Uncharacterized protein</fullName>
    </submittedName>
</protein>
<organism evidence="2">
    <name type="scientific">viral metagenome</name>
    <dbReference type="NCBI Taxonomy" id="1070528"/>
    <lineage>
        <taxon>unclassified sequences</taxon>
        <taxon>metagenomes</taxon>
        <taxon>organismal metagenomes</taxon>
    </lineage>
</organism>
<sequence>MSYLVSSSFLNLYSITAPSTISPHYPLPSDPFQVNINNNIKGYIQSTSNSCTRIISNLLLKIEVDPTNHYHVTLWQHIASPPQDILVAHGSISIHDGLLSPFMPLLLSTILDTVSLQKNIQPLPDPYVHHPSHPYVHPHPHPYVQPPPHRKPPSSTSSPSSFTILNPPKSPLVLYFVDEEGKSVTVTNALNQCNATKKVYIQFGQSNYRTLDHIFGVGFDSLFPGLNGLFTMSYYHVINAYSSLSPPLSLTDAQSYIACPLNLHIITGNVQTIPGIVVSPFLPPTYPLSLIHLPLFLEDHMSFENDQGDLLLPKNNEYMGTFDVENIQRLSLSTAPPSLLSTISSLVDPLPPLVDIFSIRSFTYTSKGLFSLSPKNRYGLPKESLLHSSYLLYFPSWNIFLLIVFVSSLNENNENNNGVSDVQTMTTITTTPYFLPLG</sequence>
<feature type="region of interest" description="Disordered" evidence="1">
    <location>
        <begin position="127"/>
        <end position="162"/>
    </location>
</feature>
<dbReference type="EMBL" id="MN739518">
    <property type="protein sequence ID" value="QHT09885.1"/>
    <property type="molecule type" value="Genomic_DNA"/>
</dbReference>
<name>A0A6C0D2G1_9ZZZZ</name>
<dbReference type="AlphaFoldDB" id="A0A6C0D2G1"/>